<name>A0A4P9ZAB1_9ASCO</name>
<reference evidence="3" key="1">
    <citation type="journal article" date="2018" name="Nat. Microbiol.">
        <title>Leveraging single-cell genomics to expand the fungal tree of life.</title>
        <authorList>
            <person name="Ahrendt S.R."/>
            <person name="Quandt C.A."/>
            <person name="Ciobanu D."/>
            <person name="Clum A."/>
            <person name="Salamov A."/>
            <person name="Andreopoulos B."/>
            <person name="Cheng J.F."/>
            <person name="Woyke T."/>
            <person name="Pelin A."/>
            <person name="Henrissat B."/>
            <person name="Reynolds N.K."/>
            <person name="Benny G.L."/>
            <person name="Smith M.E."/>
            <person name="James T.Y."/>
            <person name="Grigoriev I.V."/>
        </authorList>
    </citation>
    <scope>NUCLEOTIDE SEQUENCE [LARGE SCALE GENOMIC DNA]</scope>
    <source>
        <strain evidence="3">Baker2002</strain>
    </source>
</reference>
<evidence type="ECO:0000259" key="1">
    <source>
        <dbReference type="Pfam" id="PF18596"/>
    </source>
</evidence>
<dbReference type="Proteomes" id="UP000268321">
    <property type="component" value="Unassembled WGS sequence"/>
</dbReference>
<sequence length="281" mass="31904">MPTITVTLRTAQLDYSDIQISSPDDAPYLRTAPYLSFVSLVNYRLIPFFLVSDGPFPVYSDNNATEAFFIRSLVRPQPKIGLLTKYPDSNGDVYVVFFVDEAACGIKCICLDFLVVSRMEELRDLAPDDENVFFARPNKLLAYKSDTTVFDRILENKSLRRHVTAPVAEKTVTGALLYTPTQILQAINKLILLGLRLRGLTVSELSSSKDKIAIREIHQMTRTAALFAMRKFNYDFNAVLRTQELLLSVLQDIVESLLQTFVDVPKSDWHIENDIREREGV</sequence>
<keyword evidence="3" id="KW-1185">Reference proteome</keyword>
<proteinExistence type="predicted"/>
<organism evidence="2 3">
    <name type="scientific">Metschnikowia bicuspidata</name>
    <dbReference type="NCBI Taxonomy" id="27322"/>
    <lineage>
        <taxon>Eukaryota</taxon>
        <taxon>Fungi</taxon>
        <taxon>Dikarya</taxon>
        <taxon>Ascomycota</taxon>
        <taxon>Saccharomycotina</taxon>
        <taxon>Pichiomycetes</taxon>
        <taxon>Metschnikowiaceae</taxon>
        <taxon>Metschnikowia</taxon>
    </lineage>
</organism>
<dbReference type="EMBL" id="ML004477">
    <property type="protein sequence ID" value="RKP29717.1"/>
    <property type="molecule type" value="Genomic_DNA"/>
</dbReference>
<gene>
    <name evidence="2" type="ORF">METBISCDRAFT_18027</name>
</gene>
<protein>
    <recommendedName>
        <fullName evidence="1">Sld7 C-terminal domain-containing protein</fullName>
    </recommendedName>
</protein>
<dbReference type="AlphaFoldDB" id="A0A4P9ZAB1"/>
<dbReference type="OrthoDB" id="4063051at2759"/>
<dbReference type="InterPro" id="IPR041260">
    <property type="entry name" value="Sld7_C"/>
</dbReference>
<accession>A0A4P9ZAB1</accession>
<dbReference type="Pfam" id="PF18596">
    <property type="entry name" value="Sld7_C"/>
    <property type="match status" value="1"/>
</dbReference>
<evidence type="ECO:0000313" key="2">
    <source>
        <dbReference type="EMBL" id="RKP29717.1"/>
    </source>
</evidence>
<feature type="domain" description="Sld7 C-terminal" evidence="1">
    <location>
        <begin position="181"/>
        <end position="262"/>
    </location>
</feature>
<evidence type="ECO:0000313" key="3">
    <source>
        <dbReference type="Proteomes" id="UP000268321"/>
    </source>
</evidence>